<dbReference type="PANTHER" id="PTHR46825:SF9">
    <property type="entry name" value="BETA-LACTAMASE-RELATED DOMAIN-CONTAINING PROTEIN"/>
    <property type="match status" value="1"/>
</dbReference>
<feature type="domain" description="Beta-lactamase-related" evidence="1">
    <location>
        <begin position="42"/>
        <end position="363"/>
    </location>
</feature>
<dbReference type="InterPro" id="IPR012338">
    <property type="entry name" value="Beta-lactam/transpept-like"/>
</dbReference>
<reference evidence="2 3" key="1">
    <citation type="journal article" date="2018" name="Int. J. Syst. Evol. Microbiol.">
        <title>Zhouia spongiae sp. nov., isolated from a marine sponge.</title>
        <authorList>
            <person name="Zhuang L."/>
            <person name="Lin B."/>
            <person name="Qin F."/>
            <person name="Luo L."/>
        </authorList>
    </citation>
    <scope>NUCLEOTIDE SEQUENCE [LARGE SCALE GENOMIC DNA]</scope>
    <source>
        <strain evidence="2 3">HN-Y44</strain>
    </source>
</reference>
<dbReference type="InterPro" id="IPR050491">
    <property type="entry name" value="AmpC-like"/>
</dbReference>
<evidence type="ECO:0000313" key="3">
    <source>
        <dbReference type="Proteomes" id="UP000829476"/>
    </source>
</evidence>
<dbReference type="EMBL" id="CP094326">
    <property type="protein sequence ID" value="UNY99169.1"/>
    <property type="molecule type" value="Genomic_DNA"/>
</dbReference>
<name>A0ABY3YN10_9FLAO</name>
<dbReference type="PANTHER" id="PTHR46825">
    <property type="entry name" value="D-ALANYL-D-ALANINE-CARBOXYPEPTIDASE/ENDOPEPTIDASE AMPH"/>
    <property type="match status" value="1"/>
</dbReference>
<sequence length="449" mass="51248">MKNRILTLLILFIASGLVTLITSCNSPSDNKRQPFRNDENLDRFFTTLYQKNMFNGAAAVIKNGKVIFKKGYGTANIEKNTPFHTSTSMEIASVSKQFTAAAIQLLHQQKKLDVNESAKKYLGEEFPYPAITIKHLLTHTSGLADYEDYFKVSWDTTRIAANDDILNYFFTETPKLLSEPGEKYKYSNSGYVLLAEIVRNTAGTPLDVFLNKHIFQIAEMNHTGFYDRDSIWTAHNYAPGYMFKIDSCKLVKPELLSGKYYYYFLSGRLGSGRLSSSIEDLIKWDSILYSSKIFNDNSKAMIFTPHPPTNDDSDYGFGWHIKEHDSIGKIAYHTGSWAGNLSYIKRYLDKKNTVIILNNTHHSAYIKEIRKTVDNYVMGGTLEVPTLKLSELLKNQICDLNKDNIEPWYAKLTAIDKDTTNLRKLSDKYVKSGQKEKAYLATFLIDKLK</sequence>
<dbReference type="Proteomes" id="UP000829476">
    <property type="component" value="Chromosome"/>
</dbReference>
<keyword evidence="3" id="KW-1185">Reference proteome</keyword>
<accession>A0ABY3YN10</accession>
<evidence type="ECO:0000259" key="1">
    <source>
        <dbReference type="Pfam" id="PF00144"/>
    </source>
</evidence>
<gene>
    <name evidence="2" type="ORF">MQE36_02195</name>
</gene>
<protein>
    <submittedName>
        <fullName evidence="2">Beta-lactamase family protein</fullName>
    </submittedName>
</protein>
<proteinExistence type="predicted"/>
<dbReference type="Pfam" id="PF00144">
    <property type="entry name" value="Beta-lactamase"/>
    <property type="match status" value="1"/>
</dbReference>
<dbReference type="PROSITE" id="PS51257">
    <property type="entry name" value="PROKAR_LIPOPROTEIN"/>
    <property type="match status" value="1"/>
</dbReference>
<dbReference type="SUPFAM" id="SSF56601">
    <property type="entry name" value="beta-lactamase/transpeptidase-like"/>
    <property type="match status" value="1"/>
</dbReference>
<dbReference type="InterPro" id="IPR001466">
    <property type="entry name" value="Beta-lactam-related"/>
</dbReference>
<dbReference type="Gene3D" id="3.40.710.10">
    <property type="entry name" value="DD-peptidase/beta-lactamase superfamily"/>
    <property type="match status" value="1"/>
</dbReference>
<evidence type="ECO:0000313" key="2">
    <source>
        <dbReference type="EMBL" id="UNY99169.1"/>
    </source>
</evidence>
<dbReference type="RefSeq" id="WP_242937569.1">
    <property type="nucleotide sequence ID" value="NZ_CP094326.1"/>
</dbReference>
<organism evidence="2 3">
    <name type="scientific">Zhouia spongiae</name>
    <dbReference type="NCBI Taxonomy" id="2202721"/>
    <lineage>
        <taxon>Bacteria</taxon>
        <taxon>Pseudomonadati</taxon>
        <taxon>Bacteroidota</taxon>
        <taxon>Flavobacteriia</taxon>
        <taxon>Flavobacteriales</taxon>
        <taxon>Flavobacteriaceae</taxon>
        <taxon>Zhouia</taxon>
    </lineage>
</organism>